<evidence type="ECO:0000313" key="6">
    <source>
        <dbReference type="Proteomes" id="UP001206595"/>
    </source>
</evidence>
<dbReference type="RefSeq" id="XP_051443537.1">
    <property type="nucleotide sequence ID" value="XM_051589889.1"/>
</dbReference>
<dbReference type="GO" id="GO:0005634">
    <property type="term" value="C:nucleus"/>
    <property type="evidence" value="ECO:0007669"/>
    <property type="project" value="TreeGrafter"/>
</dbReference>
<proteinExistence type="predicted"/>
<evidence type="ECO:0000256" key="1">
    <source>
        <dbReference type="ARBA" id="ARBA00022723"/>
    </source>
</evidence>
<dbReference type="Pfam" id="PF08325">
    <property type="entry name" value="WLM"/>
    <property type="match status" value="1"/>
</dbReference>
<gene>
    <name evidence="5" type="ORF">K450DRAFT_246241</name>
</gene>
<dbReference type="PROSITE" id="PS51397">
    <property type="entry name" value="WLM"/>
    <property type="match status" value="1"/>
</dbReference>
<dbReference type="GO" id="GO:0008270">
    <property type="term" value="F:zinc ion binding"/>
    <property type="evidence" value="ECO:0007669"/>
    <property type="project" value="UniProtKB-KW"/>
</dbReference>
<dbReference type="InterPro" id="IPR053000">
    <property type="entry name" value="WSS1-like_metalloprotease"/>
</dbReference>
<dbReference type="InterPro" id="IPR036443">
    <property type="entry name" value="Znf_RanBP2_sf"/>
</dbReference>
<feature type="domain" description="WLM" evidence="4">
    <location>
        <begin position="1"/>
        <end position="199"/>
    </location>
</feature>
<dbReference type="InterPro" id="IPR013536">
    <property type="entry name" value="WLM_dom"/>
</dbReference>
<dbReference type="PANTHER" id="PTHR46622:SF1">
    <property type="entry name" value="DNA-DEPENDENT METALLOPROTEASE WSS1"/>
    <property type="match status" value="1"/>
</dbReference>
<keyword evidence="3" id="KW-0862">Zinc</keyword>
<comment type="caution">
    <text evidence="5">The sequence shown here is derived from an EMBL/GenBank/DDBJ whole genome shotgun (WGS) entry which is preliminary data.</text>
</comment>
<organism evidence="5 6">
    <name type="scientific">Umbelopsis ramanniana AG</name>
    <dbReference type="NCBI Taxonomy" id="1314678"/>
    <lineage>
        <taxon>Eukaryota</taxon>
        <taxon>Fungi</taxon>
        <taxon>Fungi incertae sedis</taxon>
        <taxon>Mucoromycota</taxon>
        <taxon>Mucoromycotina</taxon>
        <taxon>Umbelopsidomycetes</taxon>
        <taxon>Umbelopsidales</taxon>
        <taxon>Umbelopsidaceae</taxon>
        <taxon>Umbelopsis</taxon>
    </lineage>
</organism>
<keyword evidence="2" id="KW-0863">Zinc-finger</keyword>
<dbReference type="EMBL" id="MU620928">
    <property type="protein sequence ID" value="KAI8578533.1"/>
    <property type="molecule type" value="Genomic_DNA"/>
</dbReference>
<dbReference type="GeneID" id="75915234"/>
<evidence type="ECO:0000259" key="4">
    <source>
        <dbReference type="PROSITE" id="PS51397"/>
    </source>
</evidence>
<dbReference type="Gene3D" id="2.30.30.380">
    <property type="entry name" value="Zn-finger domain of Sec23/24"/>
    <property type="match status" value="1"/>
</dbReference>
<accession>A0AAD5E6T5</accession>
<name>A0AAD5E6T5_UMBRA</name>
<evidence type="ECO:0000256" key="2">
    <source>
        <dbReference type="ARBA" id="ARBA00022771"/>
    </source>
</evidence>
<dbReference type="SUPFAM" id="SSF90209">
    <property type="entry name" value="Ran binding protein zinc finger-like"/>
    <property type="match status" value="1"/>
</dbReference>
<protein>
    <recommendedName>
        <fullName evidence="4">WLM domain-containing protein</fullName>
    </recommendedName>
</protein>
<dbReference type="AlphaFoldDB" id="A0AAD5E6T5"/>
<reference evidence="5" key="1">
    <citation type="submission" date="2021-06" db="EMBL/GenBank/DDBJ databases">
        <authorList>
            <consortium name="DOE Joint Genome Institute"/>
            <person name="Mondo S.J."/>
            <person name="Amses K.R."/>
            <person name="Simmons D.R."/>
            <person name="Longcore J.E."/>
            <person name="Seto K."/>
            <person name="Alves G.H."/>
            <person name="Bonds A.E."/>
            <person name="Quandt C.A."/>
            <person name="Davis W.J."/>
            <person name="Chang Y."/>
            <person name="Letcher P.M."/>
            <person name="Powell M.J."/>
            <person name="Kuo A."/>
            <person name="Labutti K."/>
            <person name="Pangilinan J."/>
            <person name="Andreopoulos W."/>
            <person name="Tritt A."/>
            <person name="Riley R."/>
            <person name="Hundley H."/>
            <person name="Johnson J."/>
            <person name="Lipzen A."/>
            <person name="Barry K."/>
            <person name="Berbee M.L."/>
            <person name="Buchler N.E."/>
            <person name="Grigoriev I.V."/>
            <person name="Spatafora J.W."/>
            <person name="Stajich J.E."/>
            <person name="James T.Y."/>
        </authorList>
    </citation>
    <scope>NUCLEOTIDE SEQUENCE</scope>
    <source>
        <strain evidence="5">AG</strain>
    </source>
</reference>
<dbReference type="GO" id="GO:0008237">
    <property type="term" value="F:metallopeptidase activity"/>
    <property type="evidence" value="ECO:0007669"/>
    <property type="project" value="TreeGrafter"/>
</dbReference>
<dbReference type="GO" id="GO:0006281">
    <property type="term" value="P:DNA repair"/>
    <property type="evidence" value="ECO:0007669"/>
    <property type="project" value="TreeGrafter"/>
</dbReference>
<evidence type="ECO:0000256" key="3">
    <source>
        <dbReference type="ARBA" id="ARBA00022833"/>
    </source>
</evidence>
<dbReference type="InterPro" id="IPR001876">
    <property type="entry name" value="Znf_RanBP2"/>
</dbReference>
<dbReference type="PROSITE" id="PS01358">
    <property type="entry name" value="ZF_RANBP2_1"/>
    <property type="match status" value="1"/>
</dbReference>
<reference evidence="5" key="2">
    <citation type="journal article" date="2022" name="Proc. Natl. Acad. Sci. U.S.A.">
        <title>Diploid-dominant life cycles characterize the early evolution of Fungi.</title>
        <authorList>
            <person name="Amses K.R."/>
            <person name="Simmons D.R."/>
            <person name="Longcore J.E."/>
            <person name="Mondo S.J."/>
            <person name="Seto K."/>
            <person name="Jeronimo G.H."/>
            <person name="Bonds A.E."/>
            <person name="Quandt C.A."/>
            <person name="Davis W.J."/>
            <person name="Chang Y."/>
            <person name="Federici B.A."/>
            <person name="Kuo A."/>
            <person name="LaButti K."/>
            <person name="Pangilinan J."/>
            <person name="Andreopoulos W."/>
            <person name="Tritt A."/>
            <person name="Riley R."/>
            <person name="Hundley H."/>
            <person name="Johnson J."/>
            <person name="Lipzen A."/>
            <person name="Barry K."/>
            <person name="Lang B.F."/>
            <person name="Cuomo C.A."/>
            <person name="Buchler N.E."/>
            <person name="Grigoriev I.V."/>
            <person name="Spatafora J.W."/>
            <person name="Stajich J.E."/>
            <person name="James T.Y."/>
        </authorList>
    </citation>
    <scope>NUCLEOTIDE SEQUENCE</scope>
    <source>
        <strain evidence="5">AG</strain>
    </source>
</reference>
<keyword evidence="1" id="KW-0479">Metal-binding</keyword>
<evidence type="ECO:0000313" key="5">
    <source>
        <dbReference type="EMBL" id="KAI8578533.1"/>
    </source>
</evidence>
<keyword evidence="6" id="KW-1185">Reference proteome</keyword>
<sequence>MTIEEYKALKKKPKSDIALNLLKRLASQVAPIMKKRGWKVKQLAEFYPSNPSLLGLNVNKGYRIDIRLRSPADASEFLPYDDLLGTLLHELTHIVRGPHDVQFYKILNEVNAELDDLISTGYSGEGFYSQGKQLGSSRQVSKSEARKKALEAAEKRQKLGKLMLPAGGRRLGGGESAAEREAQFTPQELAAEAAERRRRDNIWCGGQEAITQEAKPEDYVSTVQDNGSTSSNKRRLDDIDDKAWACNYCTFMNEPLHLVCSMCLQEKTNEKRIKSS</sequence>
<dbReference type="PANTHER" id="PTHR46622">
    <property type="entry name" value="DNA-DEPENDENT METALLOPROTEASE WSS1"/>
    <property type="match status" value="1"/>
</dbReference>
<dbReference type="Proteomes" id="UP001206595">
    <property type="component" value="Unassembled WGS sequence"/>
</dbReference>